<keyword evidence="1" id="KW-0862">Zinc</keyword>
<dbReference type="EMBL" id="KZ084087">
    <property type="protein sequence ID" value="OSD07690.1"/>
    <property type="molecule type" value="Genomic_DNA"/>
</dbReference>
<reference evidence="4 5" key="1">
    <citation type="journal article" date="2015" name="Biotechnol. Biofuels">
        <title>Enhanced degradation of softwood versus hardwood by the white-rot fungus Pycnoporus coccineus.</title>
        <authorList>
            <person name="Couturier M."/>
            <person name="Navarro D."/>
            <person name="Chevret D."/>
            <person name="Henrissat B."/>
            <person name="Piumi F."/>
            <person name="Ruiz-Duenas F.J."/>
            <person name="Martinez A.T."/>
            <person name="Grigoriev I.V."/>
            <person name="Riley R."/>
            <person name="Lipzen A."/>
            <person name="Berrin J.G."/>
            <person name="Master E.R."/>
            <person name="Rosso M.N."/>
        </authorList>
    </citation>
    <scope>NUCLEOTIDE SEQUENCE [LARGE SCALE GENOMIC DNA]</scope>
    <source>
        <strain evidence="4 5">BRFM310</strain>
    </source>
</reference>
<dbReference type="Gene3D" id="3.30.160.60">
    <property type="entry name" value="Classic Zinc Finger"/>
    <property type="match status" value="1"/>
</dbReference>
<feature type="compositionally biased region" description="Basic and acidic residues" evidence="2">
    <location>
        <begin position="83"/>
        <end position="93"/>
    </location>
</feature>
<dbReference type="AlphaFoldDB" id="A0A1Y2J2P8"/>
<evidence type="ECO:0000256" key="2">
    <source>
        <dbReference type="SAM" id="MobiDB-lite"/>
    </source>
</evidence>
<dbReference type="SMART" id="SM00355">
    <property type="entry name" value="ZnF_C2H2"/>
    <property type="match status" value="2"/>
</dbReference>
<keyword evidence="5" id="KW-1185">Reference proteome</keyword>
<feature type="domain" description="C2H2-type" evidence="3">
    <location>
        <begin position="199"/>
        <end position="230"/>
    </location>
</feature>
<dbReference type="Proteomes" id="UP000193067">
    <property type="component" value="Unassembled WGS sequence"/>
</dbReference>
<feature type="compositionally biased region" description="Low complexity" evidence="2">
    <location>
        <begin position="128"/>
        <end position="152"/>
    </location>
</feature>
<protein>
    <recommendedName>
        <fullName evidence="3">C2H2-type domain-containing protein</fullName>
    </recommendedName>
</protein>
<evidence type="ECO:0000256" key="1">
    <source>
        <dbReference type="PROSITE-ProRule" id="PRU00042"/>
    </source>
</evidence>
<feature type="region of interest" description="Disordered" evidence="2">
    <location>
        <begin position="43"/>
        <end position="94"/>
    </location>
</feature>
<dbReference type="GO" id="GO:0008270">
    <property type="term" value="F:zinc ion binding"/>
    <property type="evidence" value="ECO:0007669"/>
    <property type="project" value="UniProtKB-KW"/>
</dbReference>
<accession>A0A1Y2J2P8</accession>
<dbReference type="OrthoDB" id="2758144at2759"/>
<gene>
    <name evidence="4" type="ORF">PYCCODRAFT_340907</name>
</gene>
<feature type="compositionally biased region" description="Basic residues" evidence="2">
    <location>
        <begin position="213"/>
        <end position="235"/>
    </location>
</feature>
<evidence type="ECO:0000313" key="5">
    <source>
        <dbReference type="Proteomes" id="UP000193067"/>
    </source>
</evidence>
<dbReference type="SUPFAM" id="SSF57667">
    <property type="entry name" value="beta-beta-alpha zinc fingers"/>
    <property type="match status" value="1"/>
</dbReference>
<keyword evidence="1" id="KW-0863">Zinc-finger</keyword>
<evidence type="ECO:0000313" key="4">
    <source>
        <dbReference type="EMBL" id="OSD07690.1"/>
    </source>
</evidence>
<organism evidence="4 5">
    <name type="scientific">Trametes coccinea (strain BRFM310)</name>
    <name type="common">Pycnoporus coccineus</name>
    <dbReference type="NCBI Taxonomy" id="1353009"/>
    <lineage>
        <taxon>Eukaryota</taxon>
        <taxon>Fungi</taxon>
        <taxon>Dikarya</taxon>
        <taxon>Basidiomycota</taxon>
        <taxon>Agaricomycotina</taxon>
        <taxon>Agaricomycetes</taxon>
        <taxon>Polyporales</taxon>
        <taxon>Polyporaceae</taxon>
        <taxon>Trametes</taxon>
    </lineage>
</organism>
<dbReference type="InterPro" id="IPR036236">
    <property type="entry name" value="Znf_C2H2_sf"/>
</dbReference>
<dbReference type="PROSITE" id="PS50157">
    <property type="entry name" value="ZINC_FINGER_C2H2_2"/>
    <property type="match status" value="1"/>
</dbReference>
<feature type="region of interest" description="Disordered" evidence="2">
    <location>
        <begin position="212"/>
        <end position="235"/>
    </location>
</feature>
<dbReference type="InterPro" id="IPR013087">
    <property type="entry name" value="Znf_C2H2_type"/>
</dbReference>
<evidence type="ECO:0000259" key="3">
    <source>
        <dbReference type="PROSITE" id="PS50157"/>
    </source>
</evidence>
<sequence>MCTNRSVPTYASSLYTVPPWRVTHPSVLLLHLVCISQEQEAGPIAGPSHVTPDVAGTVPDVEDKEGSPEPATQEPPAKRRRRNEADLQDDRRTTKARICGVDGCTRPLTKSIEVDRKHVREDHYKVKSAYSVGSSSQSAGSSSSSMASRSQSPGEASASDAEVGETERLRCRHGACESTFARMQDLMKHIEGSHWGCNFKCDKCGREFPQRWRRDRHMKSKSCSKKASKPRRGKK</sequence>
<keyword evidence="1" id="KW-0479">Metal-binding</keyword>
<name>A0A1Y2J2P8_TRAC3</name>
<feature type="region of interest" description="Disordered" evidence="2">
    <location>
        <begin position="128"/>
        <end position="165"/>
    </location>
</feature>
<proteinExistence type="predicted"/>